<dbReference type="Proteomes" id="UP000308802">
    <property type="component" value="Unassembled WGS sequence"/>
</dbReference>
<evidence type="ECO:0000256" key="4">
    <source>
        <dbReference type="ARBA" id="ARBA00023136"/>
    </source>
</evidence>
<reference evidence="6 7" key="1">
    <citation type="submission" date="2018-10" db="EMBL/GenBank/DDBJ databases">
        <title>Fifty Aureobasidium pullulans genomes reveal a recombining polyextremotolerant generalist.</title>
        <authorList>
            <person name="Gostincar C."/>
            <person name="Turk M."/>
            <person name="Zajc J."/>
            <person name="Gunde-Cimerman N."/>
        </authorList>
    </citation>
    <scope>NUCLEOTIDE SEQUENCE [LARGE SCALE GENOMIC DNA]</scope>
    <source>
        <strain evidence="6 7">EXF-10659</strain>
    </source>
</reference>
<feature type="transmembrane region" description="Helical" evidence="5">
    <location>
        <begin position="194"/>
        <end position="214"/>
    </location>
</feature>
<dbReference type="GO" id="GO:0016020">
    <property type="term" value="C:membrane"/>
    <property type="evidence" value="ECO:0007669"/>
    <property type="project" value="UniProtKB-SubCell"/>
</dbReference>
<evidence type="ECO:0000256" key="3">
    <source>
        <dbReference type="ARBA" id="ARBA00022989"/>
    </source>
</evidence>
<feature type="transmembrane region" description="Helical" evidence="5">
    <location>
        <begin position="145"/>
        <end position="169"/>
    </location>
</feature>
<accession>A0A4V4IRY3</accession>
<feature type="transmembrane region" description="Helical" evidence="5">
    <location>
        <begin position="67"/>
        <end position="90"/>
    </location>
</feature>
<comment type="caution">
    <text evidence="6">The sequence shown here is derived from an EMBL/GenBank/DDBJ whole genome shotgun (WGS) entry which is preliminary data.</text>
</comment>
<feature type="transmembrane region" description="Helical" evidence="5">
    <location>
        <begin position="12"/>
        <end position="29"/>
    </location>
</feature>
<evidence type="ECO:0000313" key="6">
    <source>
        <dbReference type="EMBL" id="THW75797.1"/>
    </source>
</evidence>
<feature type="transmembrane region" description="Helical" evidence="5">
    <location>
        <begin position="229"/>
        <end position="249"/>
    </location>
</feature>
<evidence type="ECO:0000256" key="1">
    <source>
        <dbReference type="ARBA" id="ARBA00004141"/>
    </source>
</evidence>
<dbReference type="EMBL" id="QZAO01000084">
    <property type="protein sequence ID" value="THW75797.1"/>
    <property type="molecule type" value="Genomic_DNA"/>
</dbReference>
<gene>
    <name evidence="6" type="ORF">D6D19_03730</name>
</gene>
<name>A0A4V4IRY3_AURPU</name>
<evidence type="ECO:0000256" key="5">
    <source>
        <dbReference type="SAM" id="Phobius"/>
    </source>
</evidence>
<keyword evidence="4 5" id="KW-0472">Membrane</keyword>
<keyword evidence="2 5" id="KW-0812">Transmembrane</keyword>
<evidence type="ECO:0000256" key="2">
    <source>
        <dbReference type="ARBA" id="ARBA00022692"/>
    </source>
</evidence>
<evidence type="ECO:0000313" key="7">
    <source>
        <dbReference type="Proteomes" id="UP000308802"/>
    </source>
</evidence>
<dbReference type="AlphaFoldDB" id="A0A4V4IRY3"/>
<dbReference type="Pfam" id="PF04479">
    <property type="entry name" value="RTA1"/>
    <property type="match status" value="1"/>
</dbReference>
<feature type="transmembrane region" description="Helical" evidence="5">
    <location>
        <begin position="36"/>
        <end position="55"/>
    </location>
</feature>
<proteinExistence type="predicted"/>
<dbReference type="PANTHER" id="PTHR31465:SF33">
    <property type="entry name" value="DOMAIN PROTEIN, PUTATIVE (AFU_ORTHOLOGUE AFUA_5G01310)-RELATED"/>
    <property type="match status" value="1"/>
</dbReference>
<protein>
    <submittedName>
        <fullName evidence="6">RTA1 like protein</fullName>
    </submittedName>
</protein>
<comment type="subcellular location">
    <subcellularLocation>
        <location evidence="1">Membrane</location>
        <topology evidence="1">Multi-pass membrane protein</topology>
    </subcellularLocation>
</comment>
<organism evidence="6 7">
    <name type="scientific">Aureobasidium pullulans</name>
    <name type="common">Black yeast</name>
    <name type="synonym">Pullularia pullulans</name>
    <dbReference type="NCBI Taxonomy" id="5580"/>
    <lineage>
        <taxon>Eukaryota</taxon>
        <taxon>Fungi</taxon>
        <taxon>Dikarya</taxon>
        <taxon>Ascomycota</taxon>
        <taxon>Pezizomycotina</taxon>
        <taxon>Dothideomycetes</taxon>
        <taxon>Dothideomycetidae</taxon>
        <taxon>Dothideales</taxon>
        <taxon>Saccotheciaceae</taxon>
        <taxon>Aureobasidium</taxon>
    </lineage>
</organism>
<dbReference type="InterPro" id="IPR007568">
    <property type="entry name" value="RTA1"/>
</dbReference>
<keyword evidence="3 5" id="KW-1133">Transmembrane helix</keyword>
<sequence>MGLYHYEPSQGLAVIAAGLFGLGALIHLFQMIRYKTWFFTAFLIGAMMMTLGYAMRFLSARSPDSVMLYALQSLFIILPPSLYAATLYMIYGRLVLFINLPHASLIRPSLVTKIFVIGDLFSFFTQASAGGMMVQASMAKTGKTIMLLGLALQLIFFAFFLIVAVTFWLRVKKALRTAAAAPIPQVNSIPWPRLFVALFIAAGLIIIRCAFRVVEFQQDADGVLQGHEWYAYVFDAVPMLFVQTLFNIVHAGRVLPKHGGQEDRENLDEEYIKLNHV</sequence>
<feature type="transmembrane region" description="Helical" evidence="5">
    <location>
        <begin position="110"/>
        <end position="133"/>
    </location>
</feature>
<dbReference type="PANTHER" id="PTHR31465">
    <property type="entry name" value="PROTEIN RTA1-RELATED"/>
    <property type="match status" value="1"/>
</dbReference>